<dbReference type="NCBIfam" id="NF011080">
    <property type="entry name" value="PRK14508.1-3"/>
    <property type="match status" value="1"/>
</dbReference>
<dbReference type="Proteomes" id="UP000016540">
    <property type="component" value="Unassembled WGS sequence"/>
</dbReference>
<accession>R8B1V1</accession>
<comment type="catalytic activity">
    <reaction evidence="1 10">
        <text>Transfers a segment of a (1-&gt;4)-alpha-D-glucan to a new position in an acceptor, which may be glucose or a (1-&gt;4)-alpha-D-glucan.</text>
        <dbReference type="EC" id="2.4.1.25"/>
    </reaction>
</comment>
<sequence length="497" mass="56995">MSQTRNYPEALARRRAGVLLHPTCLPSLHGVLGDSARRFVDFMTESGLSVWQTLPLGPTHADLSPYQSLSAHAGNQDLIDLGELVHVGLIRDIELTDSETRIERQSILATACDRFFKHTEERFHGPTLAEFEAFRKANESWLEDYCLFSAIRGVYPEESWLSWPAELRDRDPVALESFSATHAETIRRLQFEQFLFDHQWHRLREYAHERGILMFGDIPIFVAHDSADVWAAPHLFKLNASGEPQFVAGVPPDYFSPEGQHWGNPLYDWPVMAQDGYQWWMSRLETQRRFFDLIRIDHFRGLQAYWEIPAEHPTPHNGYWVAGPGHDFLDACFQRFPDLPLVAENLGIISDDVENLRHQFQLPGMTVIQFGFDGSAANPHLVHNHRRHDLVYSGTHDNDTTLGWYLNLDEHTRDYVDNYLGHSSDPMPWPAIRTAFQSVCQLAVIPMQDLLGLDGRGRFNTPGTTTGNWTWKLDWGQCPANLPAHLGHLVRLYGRFP</sequence>
<evidence type="ECO:0000313" key="12">
    <source>
        <dbReference type="Proteomes" id="UP000016540"/>
    </source>
</evidence>
<keyword evidence="6 10" id="KW-0808">Transferase</keyword>
<comment type="similarity">
    <text evidence="2 10">Belongs to the disproportionating enzyme family.</text>
</comment>
<dbReference type="GO" id="GO:0005975">
    <property type="term" value="P:carbohydrate metabolic process"/>
    <property type="evidence" value="ECO:0007669"/>
    <property type="project" value="InterPro"/>
</dbReference>
<dbReference type="PANTHER" id="PTHR32438:SF5">
    <property type="entry name" value="4-ALPHA-GLUCANOTRANSFERASE DPE1, CHLOROPLASTIC_AMYLOPLASTIC"/>
    <property type="match status" value="1"/>
</dbReference>
<dbReference type="SUPFAM" id="SSF51445">
    <property type="entry name" value="(Trans)glycosidases"/>
    <property type="match status" value="1"/>
</dbReference>
<dbReference type="OrthoDB" id="9763489at2"/>
<comment type="caution">
    <text evidence="11">The sequence shown here is derived from an EMBL/GenBank/DDBJ whole genome shotgun (WGS) entry which is preliminary data.</text>
</comment>
<dbReference type="Gene3D" id="3.20.20.80">
    <property type="entry name" value="Glycosidases"/>
    <property type="match status" value="1"/>
</dbReference>
<evidence type="ECO:0000256" key="1">
    <source>
        <dbReference type="ARBA" id="ARBA00000439"/>
    </source>
</evidence>
<evidence type="ECO:0000256" key="2">
    <source>
        <dbReference type="ARBA" id="ARBA00005684"/>
    </source>
</evidence>
<dbReference type="EMBL" id="ASAD01000010">
    <property type="protein sequence ID" value="EON92550.1"/>
    <property type="molecule type" value="Genomic_DNA"/>
</dbReference>
<dbReference type="eggNOG" id="COG1640">
    <property type="taxonomic scope" value="Bacteria"/>
</dbReference>
<dbReference type="AlphaFoldDB" id="R8B1V1"/>
<organism evidence="11 12">
    <name type="scientific">Marinobacter lipolyticus SM19</name>
    <dbReference type="NCBI Taxonomy" id="1318628"/>
    <lineage>
        <taxon>Bacteria</taxon>
        <taxon>Pseudomonadati</taxon>
        <taxon>Pseudomonadota</taxon>
        <taxon>Gammaproteobacteria</taxon>
        <taxon>Pseudomonadales</taxon>
        <taxon>Marinobacteraceae</taxon>
        <taxon>Marinobacter</taxon>
    </lineage>
</organism>
<dbReference type="PATRIC" id="fig|1318628.3.peg.1473"/>
<evidence type="ECO:0000256" key="10">
    <source>
        <dbReference type="RuleBase" id="RU361207"/>
    </source>
</evidence>
<dbReference type="InterPro" id="IPR003385">
    <property type="entry name" value="Glyco_hydro_77"/>
</dbReference>
<keyword evidence="5 10" id="KW-0328">Glycosyltransferase</keyword>
<evidence type="ECO:0000256" key="6">
    <source>
        <dbReference type="ARBA" id="ARBA00022679"/>
    </source>
</evidence>
<dbReference type="GO" id="GO:0004134">
    <property type="term" value="F:4-alpha-glucanotransferase activity"/>
    <property type="evidence" value="ECO:0007669"/>
    <property type="project" value="UniProtKB-EC"/>
</dbReference>
<keyword evidence="12" id="KW-1185">Reference proteome</keyword>
<protein>
    <recommendedName>
        <fullName evidence="4 10">4-alpha-glucanotransferase</fullName>
        <ecNumber evidence="3 10">2.4.1.25</ecNumber>
    </recommendedName>
    <alternativeName>
        <fullName evidence="8 10">Amylomaltase</fullName>
    </alternativeName>
    <alternativeName>
        <fullName evidence="9 10">Disproportionating enzyme</fullName>
    </alternativeName>
</protein>
<dbReference type="Pfam" id="PF02446">
    <property type="entry name" value="Glyco_hydro_77"/>
    <property type="match status" value="1"/>
</dbReference>
<dbReference type="RefSeq" id="WP_012137476.1">
    <property type="nucleotide sequence ID" value="NZ_KE007317.1"/>
</dbReference>
<dbReference type="STRING" id="1318628.MARLIPOL_07354"/>
<dbReference type="InterPro" id="IPR017853">
    <property type="entry name" value="GH"/>
</dbReference>
<dbReference type="NCBIfam" id="TIGR00217">
    <property type="entry name" value="malQ"/>
    <property type="match status" value="1"/>
</dbReference>
<evidence type="ECO:0000256" key="7">
    <source>
        <dbReference type="ARBA" id="ARBA00023277"/>
    </source>
</evidence>
<evidence type="ECO:0000256" key="4">
    <source>
        <dbReference type="ARBA" id="ARBA00020295"/>
    </source>
</evidence>
<dbReference type="PANTHER" id="PTHR32438">
    <property type="entry name" value="4-ALPHA-GLUCANOTRANSFERASE DPE1, CHLOROPLASTIC/AMYLOPLASTIC"/>
    <property type="match status" value="1"/>
</dbReference>
<gene>
    <name evidence="11" type="ORF">MARLIPOL_07354</name>
</gene>
<dbReference type="HOGENOM" id="CLU_014132_1_0_6"/>
<evidence type="ECO:0000256" key="9">
    <source>
        <dbReference type="ARBA" id="ARBA00031501"/>
    </source>
</evidence>
<evidence type="ECO:0000256" key="8">
    <source>
        <dbReference type="ARBA" id="ARBA00031423"/>
    </source>
</evidence>
<proteinExistence type="inferred from homology"/>
<dbReference type="EC" id="2.4.1.25" evidence="3 10"/>
<keyword evidence="7 10" id="KW-0119">Carbohydrate metabolism</keyword>
<name>R8B1V1_9GAMM</name>
<evidence type="ECO:0000256" key="5">
    <source>
        <dbReference type="ARBA" id="ARBA00022676"/>
    </source>
</evidence>
<evidence type="ECO:0000313" key="11">
    <source>
        <dbReference type="EMBL" id="EON92550.1"/>
    </source>
</evidence>
<evidence type="ECO:0000256" key="3">
    <source>
        <dbReference type="ARBA" id="ARBA00012560"/>
    </source>
</evidence>
<reference evidence="11 12" key="1">
    <citation type="journal article" date="2013" name="Genome Announc.">
        <title>Draft Genome Sequence of the Moderately Halophilic Bacterium Marinobacter lipolyticus Strain SM19.</title>
        <authorList>
            <person name="Papke R.T."/>
            <person name="de la Haba R.R."/>
            <person name="Infante-Dominguez C."/>
            <person name="Perez D."/>
            <person name="Sanchez-Porro C."/>
            <person name="Lapierre P."/>
            <person name="Ventosa A."/>
        </authorList>
    </citation>
    <scope>NUCLEOTIDE SEQUENCE [LARGE SCALE GENOMIC DNA]</scope>
    <source>
        <strain evidence="11 12">SM19</strain>
    </source>
</reference>